<dbReference type="RefSeq" id="WP_189939030.1">
    <property type="nucleotide sequence ID" value="NZ_BMSX01000010.1"/>
</dbReference>
<evidence type="ECO:0008006" key="3">
    <source>
        <dbReference type="Google" id="ProtNLM"/>
    </source>
</evidence>
<keyword evidence="2" id="KW-1185">Reference proteome</keyword>
<dbReference type="InterPro" id="IPR011009">
    <property type="entry name" value="Kinase-like_dom_sf"/>
</dbReference>
<reference evidence="1" key="2">
    <citation type="submission" date="2020-09" db="EMBL/GenBank/DDBJ databases">
        <authorList>
            <person name="Sun Q."/>
            <person name="Ohkuma M."/>
        </authorList>
    </citation>
    <scope>NUCLEOTIDE SEQUENCE</scope>
    <source>
        <strain evidence="1">JCM 4346</strain>
    </source>
</reference>
<organism evidence="1 2">
    <name type="scientific">Streptomyces aurantiogriseus</name>
    <dbReference type="NCBI Taxonomy" id="66870"/>
    <lineage>
        <taxon>Bacteria</taxon>
        <taxon>Bacillati</taxon>
        <taxon>Actinomycetota</taxon>
        <taxon>Actinomycetes</taxon>
        <taxon>Kitasatosporales</taxon>
        <taxon>Streptomycetaceae</taxon>
        <taxon>Streptomyces</taxon>
    </lineage>
</organism>
<sequence length="384" mass="40508">MDGRRSLSSCRAPLVEALLTGRYGTTVTVSSWSRLAPWAVARARLAGPAGVPRDVVVKWVRDHPAPGRTPGGRLCAEVAALRFLADDLGLALAPRVLAADLDAGLVVLEDLAPRVALDGLLRRDGAAAHAERLAAFARARGELGAATAGHDGAYHARRATLGPVDRAADRRGRYAPLREEAHGHADALGVPIAGPAAAELADALAELYEPGPFLVLSNDDAEANNALVHPTGPADPRLIDFEYAGYAHALHDAVCLYVPGPAWMSVGDPVASGLADVHRTALAAGVPQAADDRRYGFGLAAACLAFALVRLERLPRLDARPPGDPSRPQLVATLEAAARTADTHRALPRLAGWAHRTAALLRRRWPDADLDLAALLPYTPRSRD</sequence>
<gene>
    <name evidence="1" type="ORF">GCM10010251_43340</name>
</gene>
<reference evidence="1" key="1">
    <citation type="journal article" date="2014" name="Int. J. Syst. Evol. Microbiol.">
        <title>Complete genome sequence of Corynebacterium casei LMG S-19264T (=DSM 44701T), isolated from a smear-ripened cheese.</title>
        <authorList>
            <consortium name="US DOE Joint Genome Institute (JGI-PGF)"/>
            <person name="Walter F."/>
            <person name="Albersmeier A."/>
            <person name="Kalinowski J."/>
            <person name="Ruckert C."/>
        </authorList>
    </citation>
    <scope>NUCLEOTIDE SEQUENCE</scope>
    <source>
        <strain evidence="1">JCM 4346</strain>
    </source>
</reference>
<name>A0A918FB04_9ACTN</name>
<dbReference type="Proteomes" id="UP000658320">
    <property type="component" value="Unassembled WGS sequence"/>
</dbReference>
<accession>A0A918FB04</accession>
<protein>
    <recommendedName>
        <fullName evidence="3">Aminoglycoside phosphotransferase domain-containing protein</fullName>
    </recommendedName>
</protein>
<dbReference type="EMBL" id="BMSX01000010">
    <property type="protein sequence ID" value="GGR22694.1"/>
    <property type="molecule type" value="Genomic_DNA"/>
</dbReference>
<comment type="caution">
    <text evidence="1">The sequence shown here is derived from an EMBL/GenBank/DDBJ whole genome shotgun (WGS) entry which is preliminary data.</text>
</comment>
<proteinExistence type="predicted"/>
<dbReference type="AlphaFoldDB" id="A0A918FB04"/>
<evidence type="ECO:0000313" key="2">
    <source>
        <dbReference type="Proteomes" id="UP000658320"/>
    </source>
</evidence>
<dbReference type="SUPFAM" id="SSF56112">
    <property type="entry name" value="Protein kinase-like (PK-like)"/>
    <property type="match status" value="1"/>
</dbReference>
<evidence type="ECO:0000313" key="1">
    <source>
        <dbReference type="EMBL" id="GGR22694.1"/>
    </source>
</evidence>